<organism evidence="1 2">
    <name type="scientific">Candidatus Contendobacter odensis Run_B_J11</name>
    <dbReference type="NCBI Taxonomy" id="1400861"/>
    <lineage>
        <taxon>Bacteria</taxon>
        <taxon>Pseudomonadati</taxon>
        <taxon>Pseudomonadota</taxon>
        <taxon>Gammaproteobacteria</taxon>
        <taxon>Candidatus Competibacteraceae</taxon>
        <taxon>Candidatus Contendibacter</taxon>
    </lineage>
</organism>
<reference evidence="1 2" key="1">
    <citation type="journal article" date="2014" name="ISME J.">
        <title>Candidatus Competibacter-lineage genomes retrieved from metagenomes reveal functional metabolic diversity.</title>
        <authorList>
            <person name="McIlroy S.J."/>
            <person name="Albertsen M."/>
            <person name="Andresen E.K."/>
            <person name="Saunders A.M."/>
            <person name="Kristiansen R."/>
            <person name="Stokholm-Bjerregaard M."/>
            <person name="Nielsen K.L."/>
            <person name="Nielsen P.H."/>
        </authorList>
    </citation>
    <scope>NUCLEOTIDE SEQUENCE [LARGE SCALE GENOMIC DNA]</scope>
    <source>
        <strain evidence="1 2">Run_B_J11</strain>
    </source>
</reference>
<protein>
    <submittedName>
        <fullName evidence="1">Uncharacterized protein</fullName>
    </submittedName>
</protein>
<dbReference type="AlphaFoldDB" id="A0A7U7J656"/>
<gene>
    <name evidence="1" type="ORF">BN874_800003</name>
</gene>
<sequence>MGVEILECGDVLMSIDLQNPSPSASSLAVQISEAERQRQNRRRFVRVRGAALGRTLHQRITDPAGLIWTGGMEFLIGELTPRPTLQSRGADRSLESEHPFFETTLNLIKLVSWRQTLYTALLGAGTPPHEPSIPSR</sequence>
<evidence type="ECO:0000313" key="1">
    <source>
        <dbReference type="EMBL" id="CDH47410.1"/>
    </source>
</evidence>
<comment type="caution">
    <text evidence="1">The sequence shown here is derived from an EMBL/GenBank/DDBJ whole genome shotgun (WGS) entry which is preliminary data.</text>
</comment>
<accession>A0A7U7J656</accession>
<name>A0A7U7J656_9GAMM</name>
<proteinExistence type="predicted"/>
<evidence type="ECO:0000313" key="2">
    <source>
        <dbReference type="Proteomes" id="UP000019184"/>
    </source>
</evidence>
<dbReference type="Proteomes" id="UP000019184">
    <property type="component" value="Unassembled WGS sequence"/>
</dbReference>
<keyword evidence="2" id="KW-1185">Reference proteome</keyword>
<dbReference type="EMBL" id="CBTK010000299">
    <property type="protein sequence ID" value="CDH47410.1"/>
    <property type="molecule type" value="Genomic_DNA"/>
</dbReference>